<proteinExistence type="predicted"/>
<reference evidence="3" key="1">
    <citation type="submission" date="2018-09" db="EMBL/GenBank/DDBJ databases">
        <authorList>
            <person name="Livingstone P.G."/>
            <person name="Whitworth D.E."/>
        </authorList>
    </citation>
    <scope>NUCLEOTIDE SEQUENCE [LARGE SCALE GENOMIC DNA]</scope>
    <source>
        <strain evidence="3">CA040B</strain>
    </source>
</reference>
<gene>
    <name evidence="2" type="ORF">D7X12_15400</name>
</gene>
<evidence type="ECO:0000313" key="3">
    <source>
        <dbReference type="Proteomes" id="UP000273405"/>
    </source>
</evidence>
<dbReference type="EMBL" id="RAWG01000084">
    <property type="protein sequence ID" value="RKH42586.1"/>
    <property type="molecule type" value="Genomic_DNA"/>
</dbReference>
<sequence length="137" mass="13895">MAVVKASRTRARPVASGRVVKRSPGATAGVRAERGSLNTNRWGSELAEGTPTVSTKRATRVTSRRPARSSGGPGRSKDNCVAVPTLCTEGTPSSVTSSRSSRLAPGARTPGAGTGTRTRSVPASMPRGMGEGTGGCT</sequence>
<comment type="caution">
    <text evidence="2">The sequence shown here is derived from an EMBL/GenBank/DDBJ whole genome shotgun (WGS) entry which is preliminary data.</text>
</comment>
<dbReference type="AlphaFoldDB" id="A0A3A8NE36"/>
<name>A0A3A8NE36_9BACT</name>
<dbReference type="Proteomes" id="UP000273405">
    <property type="component" value="Unassembled WGS sequence"/>
</dbReference>
<organism evidence="2 3">
    <name type="scientific">Corallococcus sicarius</name>
    <dbReference type="NCBI Taxonomy" id="2316726"/>
    <lineage>
        <taxon>Bacteria</taxon>
        <taxon>Pseudomonadati</taxon>
        <taxon>Myxococcota</taxon>
        <taxon>Myxococcia</taxon>
        <taxon>Myxococcales</taxon>
        <taxon>Cystobacterineae</taxon>
        <taxon>Myxococcaceae</taxon>
        <taxon>Corallococcus</taxon>
    </lineage>
</organism>
<evidence type="ECO:0000256" key="1">
    <source>
        <dbReference type="SAM" id="MobiDB-lite"/>
    </source>
</evidence>
<feature type="compositionally biased region" description="Low complexity" evidence="1">
    <location>
        <begin position="93"/>
        <end position="119"/>
    </location>
</feature>
<feature type="region of interest" description="Disordered" evidence="1">
    <location>
        <begin position="1"/>
        <end position="137"/>
    </location>
</feature>
<protein>
    <submittedName>
        <fullName evidence="2">Uncharacterized protein</fullName>
    </submittedName>
</protein>
<accession>A0A3A8NE36</accession>
<evidence type="ECO:0000313" key="2">
    <source>
        <dbReference type="EMBL" id="RKH42586.1"/>
    </source>
</evidence>
<keyword evidence="3" id="KW-1185">Reference proteome</keyword>
<feature type="compositionally biased region" description="Basic residues" evidence="1">
    <location>
        <begin position="57"/>
        <end position="67"/>
    </location>
</feature>